<name>A0A0Q0B6H4_PSESX</name>
<dbReference type="AlphaFoldDB" id="A0A0Q0B6H4"/>
<accession>A0A0Q0B6H4</accession>
<dbReference type="SUPFAM" id="SSF52374">
    <property type="entry name" value="Nucleotidylyl transferase"/>
    <property type="match status" value="1"/>
</dbReference>
<sequence>MSKLLPPIGISHTAQTIEDLYAHKLDGKKKVIFHPAAQPNSFPHLGTVTSLISTFALARKLEDTLGISAEVLFWELENAPGEHHPIKGEAYYRTLANTLSAEGVSASEKHLLEFRYLLKTFSEFSGVPSKTWSYGEFQSTPEIRRIILDLIAMEDELAPLLCPSERKFKVRFACPVCHLSNKKGGVFVGATGNGGRDYECFCPAHGTYGGTLSEHNKDLFDINTPVRALAREIYYIRKMDSENGQNMMSDGADWVQYASINMEALLRFGIPLDKHPARFFSPVILDESGAKLAKSAQIGSGRYNHLPRHTVDSTWLRRTFGEAVHRNLWDEVSSWQHDSRSLFRNYTVGYFAALLGEGV</sequence>
<dbReference type="RefSeq" id="WP_057427950.1">
    <property type="nucleotide sequence ID" value="NZ_LJRI01001140.1"/>
</dbReference>
<dbReference type="PATRIC" id="fig|264459.3.peg.4075"/>
<dbReference type="Proteomes" id="UP000050384">
    <property type="component" value="Unassembled WGS sequence"/>
</dbReference>
<gene>
    <name evidence="1" type="ORF">ALO94_02453</name>
</gene>
<dbReference type="EMBL" id="LJRI01001140">
    <property type="protein sequence ID" value="KPY72735.1"/>
    <property type="molecule type" value="Genomic_DNA"/>
</dbReference>
<proteinExistence type="predicted"/>
<reference evidence="1 2" key="1">
    <citation type="submission" date="2015-09" db="EMBL/GenBank/DDBJ databases">
        <title>Genome announcement of multiple Pseudomonas syringae strains.</title>
        <authorList>
            <person name="Thakur S."/>
            <person name="Wang P.W."/>
            <person name="Gong Y."/>
            <person name="Weir B.S."/>
            <person name="Guttman D.S."/>
        </authorList>
    </citation>
    <scope>NUCLEOTIDE SEQUENCE [LARGE SCALE GENOMIC DNA]</scope>
    <source>
        <strain evidence="1 2">ICMP16929</strain>
    </source>
</reference>
<evidence type="ECO:0000313" key="1">
    <source>
        <dbReference type="EMBL" id="KPY72735.1"/>
    </source>
</evidence>
<evidence type="ECO:0000313" key="2">
    <source>
        <dbReference type="Proteomes" id="UP000050384"/>
    </source>
</evidence>
<organism evidence="1 2">
    <name type="scientific">Pseudomonas syringae pv. spinaceae</name>
    <dbReference type="NCBI Taxonomy" id="264459"/>
    <lineage>
        <taxon>Bacteria</taxon>
        <taxon>Pseudomonadati</taxon>
        <taxon>Pseudomonadota</taxon>
        <taxon>Gammaproteobacteria</taxon>
        <taxon>Pseudomonadales</taxon>
        <taxon>Pseudomonadaceae</taxon>
        <taxon>Pseudomonas</taxon>
        <taxon>Pseudomonas syringae</taxon>
    </lineage>
</organism>
<comment type="caution">
    <text evidence="1">The sequence shown here is derived from an EMBL/GenBank/DDBJ whole genome shotgun (WGS) entry which is preliminary data.</text>
</comment>
<protein>
    <submittedName>
        <fullName evidence="1">Uncharacterized protein</fullName>
    </submittedName>
</protein>